<evidence type="ECO:0000313" key="2">
    <source>
        <dbReference type="Proteomes" id="UP000251485"/>
    </source>
</evidence>
<organism evidence="1 2">
    <name type="scientific">Proteus mirabilis</name>
    <dbReference type="NCBI Taxonomy" id="584"/>
    <lineage>
        <taxon>Bacteria</taxon>
        <taxon>Pseudomonadati</taxon>
        <taxon>Pseudomonadota</taxon>
        <taxon>Gammaproteobacteria</taxon>
        <taxon>Enterobacterales</taxon>
        <taxon>Morganellaceae</taxon>
        <taxon>Proteus</taxon>
    </lineage>
</organism>
<reference evidence="1 2" key="1">
    <citation type="submission" date="2018-06" db="EMBL/GenBank/DDBJ databases">
        <authorList>
            <consortium name="Pathogen Informatics"/>
            <person name="Doyle S."/>
        </authorList>
    </citation>
    <scope>NUCLEOTIDE SEQUENCE [LARGE SCALE GENOMIC DNA]</scope>
    <source>
        <strain evidence="1 2">NCTC10975</strain>
    </source>
</reference>
<proteinExistence type="predicted"/>
<protein>
    <submittedName>
        <fullName evidence="1">Fimbrial protein</fullName>
    </submittedName>
</protein>
<dbReference type="Proteomes" id="UP000251485">
    <property type="component" value="Unassembled WGS sequence"/>
</dbReference>
<dbReference type="EMBL" id="UAUE01000035">
    <property type="protein sequence ID" value="SPZ03238.1"/>
    <property type="molecule type" value="Genomic_DNA"/>
</dbReference>
<accession>A0A2X2C7J5</accession>
<name>A0A2X2C7J5_PROMI</name>
<dbReference type="AlphaFoldDB" id="A0A2X2C7J5"/>
<sequence>MKLVLKELYIKDIDVVIGGCNIYSDFKKQLK</sequence>
<evidence type="ECO:0000313" key="1">
    <source>
        <dbReference type="EMBL" id="SPZ03238.1"/>
    </source>
</evidence>
<gene>
    <name evidence="1" type="ORF">NCTC10975_04924</name>
</gene>